<gene>
    <name evidence="1" type="ORF">SVUK_LOCUS1907</name>
</gene>
<dbReference type="OrthoDB" id="5842234at2759"/>
<dbReference type="EMBL" id="UYYB01004053">
    <property type="protein sequence ID" value="VDM66909.1"/>
    <property type="molecule type" value="Genomic_DNA"/>
</dbReference>
<evidence type="ECO:0000313" key="2">
    <source>
        <dbReference type="Proteomes" id="UP000270094"/>
    </source>
</evidence>
<evidence type="ECO:0000313" key="1">
    <source>
        <dbReference type="EMBL" id="VDM66909.1"/>
    </source>
</evidence>
<accession>A0A3P7IJ83</accession>
<protein>
    <submittedName>
        <fullName evidence="1">Uncharacterized protein</fullName>
    </submittedName>
</protein>
<organism evidence="1 2">
    <name type="scientific">Strongylus vulgaris</name>
    <name type="common">Blood worm</name>
    <dbReference type="NCBI Taxonomy" id="40348"/>
    <lineage>
        <taxon>Eukaryota</taxon>
        <taxon>Metazoa</taxon>
        <taxon>Ecdysozoa</taxon>
        <taxon>Nematoda</taxon>
        <taxon>Chromadorea</taxon>
        <taxon>Rhabditida</taxon>
        <taxon>Rhabditina</taxon>
        <taxon>Rhabditomorpha</taxon>
        <taxon>Strongyloidea</taxon>
        <taxon>Strongylidae</taxon>
        <taxon>Strongylus</taxon>
    </lineage>
</organism>
<proteinExistence type="predicted"/>
<dbReference type="AlphaFoldDB" id="A0A3P7IJ83"/>
<dbReference type="Proteomes" id="UP000270094">
    <property type="component" value="Unassembled WGS sequence"/>
</dbReference>
<keyword evidence="2" id="KW-1185">Reference proteome</keyword>
<reference evidence="1 2" key="1">
    <citation type="submission" date="2018-11" db="EMBL/GenBank/DDBJ databases">
        <authorList>
            <consortium name="Pathogen Informatics"/>
        </authorList>
    </citation>
    <scope>NUCLEOTIDE SEQUENCE [LARGE SCALE GENOMIC DNA]</scope>
</reference>
<name>A0A3P7IJ83_STRVU</name>
<sequence length="96" mass="10619">MLCTYNDKTVSTNADLHVLLEAAGRVNYHVIALLETKSRKTDMSQLSDGTLIIRGEKILSPRLAILRLCPLRQKAIIIINCYSPTSAADDSELDAF</sequence>